<comment type="function">
    <text evidence="7">Catalyzes the transfer of the diacylglyceryl group from phosphatidylglycerol to the sulfhydryl group of the N-terminal cysteine of a prolipoprotein, the first step in the formation of mature lipoproteins.</text>
</comment>
<feature type="transmembrane region" description="Helical" evidence="7">
    <location>
        <begin position="58"/>
        <end position="80"/>
    </location>
</feature>
<comment type="caution">
    <text evidence="8">The sequence shown here is derived from an EMBL/GenBank/DDBJ whole genome shotgun (WGS) entry which is preliminary data.</text>
</comment>
<feature type="transmembrane region" description="Helical" evidence="7">
    <location>
        <begin position="92"/>
        <end position="117"/>
    </location>
</feature>
<evidence type="ECO:0000256" key="2">
    <source>
        <dbReference type="ARBA" id="ARBA00022475"/>
    </source>
</evidence>
<dbReference type="PROSITE" id="PS01311">
    <property type="entry name" value="LGT"/>
    <property type="match status" value="1"/>
</dbReference>
<dbReference type="HAMAP" id="MF_01147">
    <property type="entry name" value="Lgt"/>
    <property type="match status" value="1"/>
</dbReference>
<feature type="transmembrane region" description="Helical" evidence="7">
    <location>
        <begin position="253"/>
        <end position="273"/>
    </location>
</feature>
<evidence type="ECO:0000313" key="8">
    <source>
        <dbReference type="EMBL" id="GLR65539.1"/>
    </source>
</evidence>
<organism evidence="8 9">
    <name type="scientific">Acidocella aquatica</name>
    <dbReference type="NCBI Taxonomy" id="1922313"/>
    <lineage>
        <taxon>Bacteria</taxon>
        <taxon>Pseudomonadati</taxon>
        <taxon>Pseudomonadota</taxon>
        <taxon>Alphaproteobacteria</taxon>
        <taxon>Acetobacterales</taxon>
        <taxon>Acidocellaceae</taxon>
        <taxon>Acidocella</taxon>
    </lineage>
</organism>
<dbReference type="NCBIfam" id="TIGR00544">
    <property type="entry name" value="lgt"/>
    <property type="match status" value="1"/>
</dbReference>
<evidence type="ECO:0000313" key="9">
    <source>
        <dbReference type="Proteomes" id="UP001156641"/>
    </source>
</evidence>
<dbReference type="RefSeq" id="WP_284256040.1">
    <property type="nucleotide sequence ID" value="NZ_BSOS01000005.1"/>
</dbReference>
<comment type="catalytic activity">
    <reaction evidence="7">
        <text>L-cysteinyl-[prolipoprotein] + a 1,2-diacyl-sn-glycero-3-phospho-(1'-sn-glycerol) = an S-1,2-diacyl-sn-glyceryl-L-cysteinyl-[prolipoprotein] + sn-glycerol 1-phosphate + H(+)</text>
        <dbReference type="Rhea" id="RHEA:56712"/>
        <dbReference type="Rhea" id="RHEA-COMP:14679"/>
        <dbReference type="Rhea" id="RHEA-COMP:14680"/>
        <dbReference type="ChEBI" id="CHEBI:15378"/>
        <dbReference type="ChEBI" id="CHEBI:29950"/>
        <dbReference type="ChEBI" id="CHEBI:57685"/>
        <dbReference type="ChEBI" id="CHEBI:64716"/>
        <dbReference type="ChEBI" id="CHEBI:140658"/>
        <dbReference type="EC" id="2.5.1.145"/>
    </reaction>
</comment>
<dbReference type="InterPro" id="IPR001640">
    <property type="entry name" value="Lgt"/>
</dbReference>
<dbReference type="EC" id="2.5.1.145" evidence="7"/>
<dbReference type="PANTHER" id="PTHR30589">
    <property type="entry name" value="PROLIPOPROTEIN DIACYLGLYCERYL TRANSFERASE"/>
    <property type="match status" value="1"/>
</dbReference>
<name>A0ABQ6A017_9PROT</name>
<feature type="binding site" evidence="7">
    <location>
        <position position="145"/>
    </location>
    <ligand>
        <name>a 1,2-diacyl-sn-glycero-3-phospho-(1'-sn-glycerol)</name>
        <dbReference type="ChEBI" id="CHEBI:64716"/>
    </ligand>
</feature>
<evidence type="ECO:0000256" key="7">
    <source>
        <dbReference type="HAMAP-Rule" id="MF_01147"/>
    </source>
</evidence>
<keyword evidence="3 7" id="KW-0808">Transferase</keyword>
<dbReference type="GO" id="GO:0016740">
    <property type="term" value="F:transferase activity"/>
    <property type="evidence" value="ECO:0007669"/>
    <property type="project" value="UniProtKB-KW"/>
</dbReference>
<evidence type="ECO:0000256" key="1">
    <source>
        <dbReference type="ARBA" id="ARBA00007150"/>
    </source>
</evidence>
<dbReference type="EMBL" id="BSOS01000005">
    <property type="protein sequence ID" value="GLR65539.1"/>
    <property type="molecule type" value="Genomic_DNA"/>
</dbReference>
<evidence type="ECO:0000256" key="3">
    <source>
        <dbReference type="ARBA" id="ARBA00022679"/>
    </source>
</evidence>
<dbReference type="Pfam" id="PF01790">
    <property type="entry name" value="LGT"/>
    <property type="match status" value="1"/>
</dbReference>
<dbReference type="PANTHER" id="PTHR30589:SF0">
    <property type="entry name" value="PHOSPHATIDYLGLYCEROL--PROLIPOPROTEIN DIACYLGLYCERYL TRANSFERASE"/>
    <property type="match status" value="1"/>
</dbReference>
<proteinExistence type="inferred from homology"/>
<feature type="transmembrane region" description="Helical" evidence="7">
    <location>
        <begin position="20"/>
        <end position="38"/>
    </location>
</feature>
<keyword evidence="5 7" id="KW-1133">Transmembrane helix</keyword>
<comment type="pathway">
    <text evidence="7">Protein modification; lipoprotein biosynthesis (diacylglyceryl transfer).</text>
</comment>
<sequence length="280" mass="31368">MIFTWPHFSPVLFSIGPLAVHYYALAYITGLLGGWWLAQRLVKLSPFAATQQQVDDFLTWAVLGVLLGGRLGYVLFYQLYQEPLSYLLAHPIQIIAVWQGGMSSHGGFIGVAIAIIWFCRKHGLNMFAFADRIATVVPIGLFLGRCANFINGELWGRVATHWFPLLIIYPESASVDPTNALRPRYPSELIEALLEGVVLFLIMILAVRSDKWRQRPGMLTGLFLICYAIARIISECFREPDYFLGFLPFGTTMGQILSLPVLFAGLVMLVWAARQTPRAA</sequence>
<evidence type="ECO:0000256" key="6">
    <source>
        <dbReference type="ARBA" id="ARBA00023136"/>
    </source>
</evidence>
<dbReference type="Proteomes" id="UP001156641">
    <property type="component" value="Unassembled WGS sequence"/>
</dbReference>
<evidence type="ECO:0000256" key="5">
    <source>
        <dbReference type="ARBA" id="ARBA00022989"/>
    </source>
</evidence>
<evidence type="ECO:0000256" key="4">
    <source>
        <dbReference type="ARBA" id="ARBA00022692"/>
    </source>
</evidence>
<comment type="similarity">
    <text evidence="1 7">Belongs to the Lgt family.</text>
</comment>
<keyword evidence="6 7" id="KW-0472">Membrane</keyword>
<keyword evidence="2 7" id="KW-1003">Cell membrane</keyword>
<keyword evidence="9" id="KW-1185">Reference proteome</keyword>
<keyword evidence="4 7" id="KW-0812">Transmembrane</keyword>
<gene>
    <name evidence="7 8" type="primary">lgt</name>
    <name evidence="8" type="ORF">GCM10010909_02170</name>
</gene>
<protein>
    <recommendedName>
        <fullName evidence="7">Phosphatidylglycerol--prolipoprotein diacylglyceryl transferase</fullName>
        <ecNumber evidence="7">2.5.1.145</ecNumber>
    </recommendedName>
</protein>
<accession>A0ABQ6A017</accession>
<reference evidence="9" key="1">
    <citation type="journal article" date="2019" name="Int. J. Syst. Evol. Microbiol.">
        <title>The Global Catalogue of Microorganisms (GCM) 10K type strain sequencing project: providing services to taxonomists for standard genome sequencing and annotation.</title>
        <authorList>
            <consortium name="The Broad Institute Genomics Platform"/>
            <consortium name="The Broad Institute Genome Sequencing Center for Infectious Disease"/>
            <person name="Wu L."/>
            <person name="Ma J."/>
        </authorList>
    </citation>
    <scope>NUCLEOTIDE SEQUENCE [LARGE SCALE GENOMIC DNA]</scope>
    <source>
        <strain evidence="9">NBRC 112502</strain>
    </source>
</reference>
<feature type="transmembrane region" description="Helical" evidence="7">
    <location>
        <begin position="216"/>
        <end position="233"/>
    </location>
</feature>
<comment type="subcellular location">
    <subcellularLocation>
        <location evidence="7">Cell membrane</location>
        <topology evidence="7">Multi-pass membrane protein</topology>
    </subcellularLocation>
</comment>